<comment type="caution">
    <text evidence="4">The sequence shown here is derived from an EMBL/GenBank/DDBJ whole genome shotgun (WGS) entry which is preliminary data.</text>
</comment>
<evidence type="ECO:0000313" key="4">
    <source>
        <dbReference type="EMBL" id="EFK96101.1"/>
    </source>
</evidence>
<reference evidence="4" key="1">
    <citation type="submission" date="2010-07" db="EMBL/GenBank/DDBJ databases">
        <authorList>
            <consortium name="CONSOLIDER consortium CSD2007-00005"/>
            <person name="Guazzaroni M.-E."/>
            <person name="Richter M."/>
            <person name="Garcia-Salamanca A."/>
            <person name="Yarza P."/>
            <person name="Ferrer M."/>
        </authorList>
    </citation>
    <scope>NUCLEOTIDE SEQUENCE</scope>
</reference>
<dbReference type="PRINTS" id="PR01179">
    <property type="entry name" value="ODADCRBXLASE"/>
</dbReference>
<dbReference type="Gene3D" id="2.40.37.10">
    <property type="entry name" value="Lyase, Ornithine Decarboxylase, Chain A, domain 1"/>
    <property type="match status" value="1"/>
</dbReference>
<keyword evidence="2" id="KW-0663">Pyridoxal phosphate</keyword>
<sequence length="364" mass="41690">MSNQKQLNDAIQKHKNKTPFYLCDKGIISEQIKKIQVAFSTYKNFELLYAIKANYSDIVLEEIKKTNIGVAVSSLNELKKVLQYNFKTISYTAPYISKEVLSLAIKNKVEINYNNFSDFQDSKIKNAGVRLNPEIGWSYFKDFSAGVIGSQFGISWKEALNLDLSQVTRLHMHTSSDSYNISFFIQGLKRLLKIAVKYPNISTINIGGGIATPIGRDEKEFDIKLYATEIIELIELFNKKHQRNLRIQIEPGNYIVRPSIYYVCKIQAMDKKNNSLCYYTDGTKHHLRGIFNIQKINFITKSKEKSKAKIFGCTCQRADVIYDDLEIPKLVVGDLAVIPMTGAYCLVQSDNFHLLDKPYEFSFN</sequence>
<dbReference type="InterPro" id="IPR000183">
    <property type="entry name" value="Orn/DAP/Arg_de-COase"/>
</dbReference>
<dbReference type="SUPFAM" id="SSF50621">
    <property type="entry name" value="Alanine racemase C-terminal domain-like"/>
    <property type="match status" value="1"/>
</dbReference>
<dbReference type="InterPro" id="IPR009006">
    <property type="entry name" value="Ala_racemase/Decarboxylase_C"/>
</dbReference>
<dbReference type="InterPro" id="IPR022644">
    <property type="entry name" value="De-COase2_N"/>
</dbReference>
<dbReference type="InterPro" id="IPR029066">
    <property type="entry name" value="PLP-binding_barrel"/>
</dbReference>
<dbReference type="GO" id="GO:0009089">
    <property type="term" value="P:lysine biosynthetic process via diaminopimelate"/>
    <property type="evidence" value="ECO:0007669"/>
    <property type="project" value="TreeGrafter"/>
</dbReference>
<dbReference type="Gene3D" id="3.20.20.10">
    <property type="entry name" value="Alanine racemase"/>
    <property type="match status" value="1"/>
</dbReference>
<dbReference type="AlphaFoldDB" id="D9PK12"/>
<organism evidence="4">
    <name type="scientific">sediment metagenome</name>
    <dbReference type="NCBI Taxonomy" id="749907"/>
    <lineage>
        <taxon>unclassified sequences</taxon>
        <taxon>metagenomes</taxon>
        <taxon>ecological metagenomes</taxon>
    </lineage>
</organism>
<dbReference type="PANTHER" id="PTHR43727">
    <property type="entry name" value="DIAMINOPIMELATE DECARBOXYLASE"/>
    <property type="match status" value="1"/>
</dbReference>
<comment type="cofactor">
    <cofactor evidence="1">
        <name>pyridoxal 5'-phosphate</name>
        <dbReference type="ChEBI" id="CHEBI:597326"/>
    </cofactor>
</comment>
<dbReference type="EC" id="4.1.1.20" evidence="4"/>
<dbReference type="SUPFAM" id="SSF51419">
    <property type="entry name" value="PLP-binding barrel"/>
    <property type="match status" value="1"/>
</dbReference>
<evidence type="ECO:0000256" key="1">
    <source>
        <dbReference type="ARBA" id="ARBA00001933"/>
    </source>
</evidence>
<dbReference type="EMBL" id="ADZX01000572">
    <property type="protein sequence ID" value="EFK96101.1"/>
    <property type="molecule type" value="Genomic_DNA"/>
</dbReference>
<name>D9PK12_9ZZZZ</name>
<feature type="domain" description="Orn/DAP/Arg decarboxylase 2 N-terminal" evidence="3">
    <location>
        <begin position="28"/>
        <end position="256"/>
    </location>
</feature>
<dbReference type="PANTHER" id="PTHR43727:SF2">
    <property type="entry name" value="GROUP IV DECARBOXYLASE"/>
    <property type="match status" value="1"/>
</dbReference>
<reference evidence="4" key="2">
    <citation type="journal article" date="2011" name="Microb. Ecol.">
        <title>Taxonomic and Functional Metagenomic Profiling of the Microbial Community in the Anoxic Sediment of a Sub-saline Shallow Lake (Laguna de Carrizo, Central Spain).</title>
        <authorList>
            <person name="Ferrer M."/>
            <person name="Guazzaroni M.E."/>
            <person name="Richter M."/>
            <person name="Garcia-Salamanca A."/>
            <person name="Yarza P."/>
            <person name="Suarez-Suarez A."/>
            <person name="Solano J."/>
            <person name="Alcaide M."/>
            <person name="van Dillewijn P."/>
            <person name="Molina-Henares M.A."/>
            <person name="Lopez-Cortes N."/>
            <person name="Al-Ramahi Y."/>
            <person name="Guerrero C."/>
            <person name="Acosta A."/>
            <person name="de Eugenio L.I."/>
            <person name="Martinez V."/>
            <person name="Marques S."/>
            <person name="Rojo F."/>
            <person name="Santero E."/>
            <person name="Genilloud O."/>
            <person name="Perez-Perez J."/>
            <person name="Rossello-Mora R."/>
            <person name="Ramos J.L."/>
        </authorList>
    </citation>
    <scope>NUCLEOTIDE SEQUENCE</scope>
</reference>
<dbReference type="Pfam" id="PF02784">
    <property type="entry name" value="Orn_Arg_deC_N"/>
    <property type="match status" value="1"/>
</dbReference>
<gene>
    <name evidence="4" type="primary">lysA</name>
    <name evidence="4" type="ORF">LDC_1876</name>
</gene>
<evidence type="ECO:0000256" key="2">
    <source>
        <dbReference type="ARBA" id="ARBA00022898"/>
    </source>
</evidence>
<accession>D9PK12</accession>
<proteinExistence type="predicted"/>
<keyword evidence="4" id="KW-0456">Lyase</keyword>
<protein>
    <submittedName>
        <fullName evidence="4">Diaminopimelate decarboxylase</fullName>
        <ecNumber evidence="4">4.1.1.20</ecNumber>
    </submittedName>
</protein>
<dbReference type="GO" id="GO:0008836">
    <property type="term" value="F:diaminopimelate decarboxylase activity"/>
    <property type="evidence" value="ECO:0007669"/>
    <property type="project" value="UniProtKB-EC"/>
</dbReference>
<evidence type="ECO:0000259" key="3">
    <source>
        <dbReference type="Pfam" id="PF02784"/>
    </source>
</evidence>